<dbReference type="RefSeq" id="WP_344122101.1">
    <property type="nucleotide sequence ID" value="NZ_BAAAOA010000020.1"/>
</dbReference>
<proteinExistence type="predicted"/>
<gene>
    <name evidence="2" type="ORF">GCM10009767_19930</name>
</gene>
<evidence type="ECO:0000313" key="2">
    <source>
        <dbReference type="EMBL" id="GAA1760846.1"/>
    </source>
</evidence>
<evidence type="ECO:0000256" key="1">
    <source>
        <dbReference type="SAM" id="Phobius"/>
    </source>
</evidence>
<accession>A0ABN2KNF7</accession>
<sequence>MPLDLQLILLSTALLLAAALWPALHEASRRRQLTTAGGRSRGPDGSLLSFLGAVALATAAMTLMVTARFL</sequence>
<organism evidence="2 3">
    <name type="scientific">Kocuria aegyptia</name>
    <dbReference type="NCBI Taxonomy" id="330943"/>
    <lineage>
        <taxon>Bacteria</taxon>
        <taxon>Bacillati</taxon>
        <taxon>Actinomycetota</taxon>
        <taxon>Actinomycetes</taxon>
        <taxon>Micrococcales</taxon>
        <taxon>Micrococcaceae</taxon>
        <taxon>Kocuria</taxon>
    </lineage>
</organism>
<keyword evidence="1" id="KW-0812">Transmembrane</keyword>
<keyword evidence="1" id="KW-0472">Membrane</keyword>
<dbReference type="Proteomes" id="UP001501204">
    <property type="component" value="Unassembled WGS sequence"/>
</dbReference>
<name>A0ABN2KNF7_9MICC</name>
<evidence type="ECO:0000313" key="3">
    <source>
        <dbReference type="Proteomes" id="UP001501204"/>
    </source>
</evidence>
<dbReference type="EMBL" id="BAAAOA010000020">
    <property type="protein sequence ID" value="GAA1760846.1"/>
    <property type="molecule type" value="Genomic_DNA"/>
</dbReference>
<feature type="transmembrane region" description="Helical" evidence="1">
    <location>
        <begin position="45"/>
        <end position="67"/>
    </location>
</feature>
<comment type="caution">
    <text evidence="2">The sequence shown here is derived from an EMBL/GenBank/DDBJ whole genome shotgun (WGS) entry which is preliminary data.</text>
</comment>
<feature type="transmembrane region" description="Helical" evidence="1">
    <location>
        <begin position="6"/>
        <end position="24"/>
    </location>
</feature>
<keyword evidence="1" id="KW-1133">Transmembrane helix</keyword>
<protein>
    <submittedName>
        <fullName evidence="2">Uncharacterized protein</fullName>
    </submittedName>
</protein>
<keyword evidence="3" id="KW-1185">Reference proteome</keyword>
<reference evidence="2 3" key="1">
    <citation type="journal article" date="2019" name="Int. J. Syst. Evol. Microbiol.">
        <title>The Global Catalogue of Microorganisms (GCM) 10K type strain sequencing project: providing services to taxonomists for standard genome sequencing and annotation.</title>
        <authorList>
            <consortium name="The Broad Institute Genomics Platform"/>
            <consortium name="The Broad Institute Genome Sequencing Center for Infectious Disease"/>
            <person name="Wu L."/>
            <person name="Ma J."/>
        </authorList>
    </citation>
    <scope>NUCLEOTIDE SEQUENCE [LARGE SCALE GENOMIC DNA]</scope>
    <source>
        <strain evidence="2 3">JCM 14735</strain>
    </source>
</reference>